<dbReference type="Proteomes" id="UP000390763">
    <property type="component" value="Unassembled WGS sequence"/>
</dbReference>
<protein>
    <submittedName>
        <fullName evidence="2">Polysaccharide pyruvyl transferase family protein</fullName>
    </submittedName>
</protein>
<evidence type="ECO:0000313" key="3">
    <source>
        <dbReference type="Proteomes" id="UP000390763"/>
    </source>
</evidence>
<dbReference type="Pfam" id="PF04230">
    <property type="entry name" value="PS_pyruv_trans"/>
    <property type="match status" value="1"/>
</dbReference>
<dbReference type="AlphaFoldDB" id="A0AB35ZGX0"/>
<dbReference type="InterPro" id="IPR007345">
    <property type="entry name" value="Polysacch_pyruvyl_Trfase"/>
</dbReference>
<reference evidence="3" key="1">
    <citation type="submission" date="2019-09" db="EMBL/GenBank/DDBJ databases">
        <title>Distinct polysaccharide growth profiles of human intestinal Prevotella copri isolates.</title>
        <authorList>
            <person name="Fehlner-Peach H."/>
            <person name="Magnabosco C."/>
            <person name="Raghavan V."/>
            <person name="Scher J.U."/>
            <person name="Tett A."/>
            <person name="Cox L.M."/>
            <person name="Gottsegen C."/>
            <person name="Watters A."/>
            <person name="Wiltshire- Gordon J.D."/>
            <person name="Segata N."/>
            <person name="Bonneau R."/>
            <person name="Littman D.R."/>
        </authorList>
    </citation>
    <scope>NUCLEOTIDE SEQUENCE [LARGE SCALE GENOMIC DNA]</scope>
    <source>
        <strain evidence="3">iAK279</strain>
    </source>
</reference>
<dbReference type="RefSeq" id="WP_228117028.1">
    <property type="nucleotide sequence ID" value="NZ_VZBT01000082.1"/>
</dbReference>
<name>A0AB35ZGX0_9BACT</name>
<keyword evidence="2" id="KW-0808">Transferase</keyword>
<proteinExistence type="predicted"/>
<feature type="non-terminal residue" evidence="2">
    <location>
        <position position="1"/>
    </location>
</feature>
<evidence type="ECO:0000313" key="2">
    <source>
        <dbReference type="EMBL" id="MQO04711.1"/>
    </source>
</evidence>
<evidence type="ECO:0000259" key="1">
    <source>
        <dbReference type="Pfam" id="PF04230"/>
    </source>
</evidence>
<sequence>TVLNYFYCSLTQFNLHSPAIKVLDPTFLLSKESYMNLCPKCKPLTSQPYVFIYSLNIQSCDDIRFEELNSYIQCQHLDLVVTPADGYTQGQELFGKQALYSYATVEQWLSNIVNSLLVVTASFHGVVLSIILERPFIYVPLSGSHSGSNGRILEVLNFLGLTDRILTADKTYKEIAQANINWKVVNDKLSQSKQESIEYLNKLLGVVVCKL</sequence>
<dbReference type="GO" id="GO:0016740">
    <property type="term" value="F:transferase activity"/>
    <property type="evidence" value="ECO:0007669"/>
    <property type="project" value="UniProtKB-KW"/>
</dbReference>
<dbReference type="EMBL" id="VZBT01000082">
    <property type="protein sequence ID" value="MQO04711.1"/>
    <property type="molecule type" value="Genomic_DNA"/>
</dbReference>
<organism evidence="2 3">
    <name type="scientific">Segatella copri</name>
    <dbReference type="NCBI Taxonomy" id="165179"/>
    <lineage>
        <taxon>Bacteria</taxon>
        <taxon>Pseudomonadati</taxon>
        <taxon>Bacteroidota</taxon>
        <taxon>Bacteroidia</taxon>
        <taxon>Bacteroidales</taxon>
        <taxon>Prevotellaceae</taxon>
        <taxon>Segatella</taxon>
    </lineage>
</organism>
<gene>
    <name evidence="2" type="ORF">F7D62_11470</name>
</gene>
<comment type="caution">
    <text evidence="2">The sequence shown here is derived from an EMBL/GenBank/DDBJ whole genome shotgun (WGS) entry which is preliminary data.</text>
</comment>
<feature type="domain" description="Polysaccharide pyruvyl transferase" evidence="1">
    <location>
        <begin position="18"/>
        <end position="140"/>
    </location>
</feature>
<accession>A0AB35ZGX0</accession>